<organism evidence="1 2">
    <name type="scientific">Mucilaginibacter xinganensis</name>
    <dbReference type="NCBI Taxonomy" id="1234841"/>
    <lineage>
        <taxon>Bacteria</taxon>
        <taxon>Pseudomonadati</taxon>
        <taxon>Bacteroidota</taxon>
        <taxon>Sphingobacteriia</taxon>
        <taxon>Sphingobacteriales</taxon>
        <taxon>Sphingobacteriaceae</taxon>
        <taxon>Mucilaginibacter</taxon>
    </lineage>
</organism>
<keyword evidence="2" id="KW-1185">Reference proteome</keyword>
<dbReference type="Proteomes" id="UP000215002">
    <property type="component" value="Chromosome"/>
</dbReference>
<evidence type="ECO:0000313" key="2">
    <source>
        <dbReference type="Proteomes" id="UP000215002"/>
    </source>
</evidence>
<accession>A0A223NXK6</accession>
<protein>
    <submittedName>
        <fullName evidence="1">Uncharacterized protein</fullName>
    </submittedName>
</protein>
<dbReference type="AlphaFoldDB" id="A0A223NXK6"/>
<proteinExistence type="predicted"/>
<dbReference type="EMBL" id="CP022743">
    <property type="protein sequence ID" value="ASU34619.1"/>
    <property type="molecule type" value="Genomic_DNA"/>
</dbReference>
<evidence type="ECO:0000313" key="1">
    <source>
        <dbReference type="EMBL" id="ASU34619.1"/>
    </source>
</evidence>
<reference evidence="1 2" key="1">
    <citation type="submission" date="2017-08" db="EMBL/GenBank/DDBJ databases">
        <title>Complete genome sequence of Mucilaginibacter sp. strain BJC16-A31.</title>
        <authorList>
            <consortium name="Henan University of Science and Technology"/>
            <person name="You X."/>
        </authorList>
    </citation>
    <scope>NUCLEOTIDE SEQUENCE [LARGE SCALE GENOMIC DNA]</scope>
    <source>
        <strain evidence="1 2">BJC16-A31</strain>
    </source>
</reference>
<dbReference type="KEGG" id="muc:MuYL_2732"/>
<sequence length="76" mass="8815">MVVNLYFPGYLPGQELAPSSILKGCQRVIEPDLSPLLYKSKPFAEVMINGITTKYYCKYKTIKMSFPNLIFFWSER</sequence>
<name>A0A223NXK6_9SPHI</name>
<gene>
    <name evidence="1" type="ORF">MuYL_2732</name>
</gene>